<evidence type="ECO:0000259" key="1">
    <source>
        <dbReference type="Pfam" id="PF06985"/>
    </source>
</evidence>
<dbReference type="Proteomes" id="UP000240883">
    <property type="component" value="Unassembled WGS sequence"/>
</dbReference>
<protein>
    <recommendedName>
        <fullName evidence="1">Heterokaryon incompatibility domain-containing protein</fullName>
    </recommendedName>
</protein>
<dbReference type="Pfam" id="PF06985">
    <property type="entry name" value="HET"/>
    <property type="match status" value="1"/>
</dbReference>
<dbReference type="InterPro" id="IPR052895">
    <property type="entry name" value="HetReg/Transcr_Mod"/>
</dbReference>
<accession>A0A2T2NIN7</accession>
<organism evidence="2 3">
    <name type="scientific">Corynespora cassiicola Philippines</name>
    <dbReference type="NCBI Taxonomy" id="1448308"/>
    <lineage>
        <taxon>Eukaryota</taxon>
        <taxon>Fungi</taxon>
        <taxon>Dikarya</taxon>
        <taxon>Ascomycota</taxon>
        <taxon>Pezizomycotina</taxon>
        <taxon>Dothideomycetes</taxon>
        <taxon>Pleosporomycetidae</taxon>
        <taxon>Pleosporales</taxon>
        <taxon>Corynesporascaceae</taxon>
        <taxon>Corynespora</taxon>
    </lineage>
</organism>
<evidence type="ECO:0000313" key="2">
    <source>
        <dbReference type="EMBL" id="PSN65260.1"/>
    </source>
</evidence>
<proteinExistence type="predicted"/>
<gene>
    <name evidence="2" type="ORF">BS50DRAFT_497564</name>
</gene>
<dbReference type="OrthoDB" id="2157530at2759"/>
<dbReference type="PANTHER" id="PTHR24148:SF64">
    <property type="entry name" value="HETEROKARYON INCOMPATIBILITY DOMAIN-CONTAINING PROTEIN"/>
    <property type="match status" value="1"/>
</dbReference>
<sequence>MLKHNRRAYKPLPLKDSEDEYSLPIRLVCIKPGAKEQEIECVLMTTTIRDAEFEALSYAWGQTIWPMKIRVDGMPYYVTHNLYTALQELRRVDRERRIWVDAMAINQDDKVEKNSQIPLIRTIYFRASQVIIWLGKSTAQT</sequence>
<feature type="domain" description="Heterokaryon incompatibility" evidence="1">
    <location>
        <begin position="53"/>
        <end position="140"/>
    </location>
</feature>
<dbReference type="PANTHER" id="PTHR24148">
    <property type="entry name" value="ANKYRIN REPEAT DOMAIN-CONTAINING PROTEIN 39 HOMOLOG-RELATED"/>
    <property type="match status" value="1"/>
</dbReference>
<dbReference type="AlphaFoldDB" id="A0A2T2NIN7"/>
<evidence type="ECO:0000313" key="3">
    <source>
        <dbReference type="Proteomes" id="UP000240883"/>
    </source>
</evidence>
<name>A0A2T2NIN7_CORCC</name>
<feature type="non-terminal residue" evidence="2">
    <location>
        <position position="141"/>
    </location>
</feature>
<dbReference type="STRING" id="1448308.A0A2T2NIN7"/>
<reference evidence="2 3" key="1">
    <citation type="journal article" date="2018" name="Front. Microbiol.">
        <title>Genome-Wide Analysis of Corynespora cassiicola Leaf Fall Disease Putative Effectors.</title>
        <authorList>
            <person name="Lopez D."/>
            <person name="Ribeiro S."/>
            <person name="Label P."/>
            <person name="Fumanal B."/>
            <person name="Venisse J.S."/>
            <person name="Kohler A."/>
            <person name="de Oliveira R.R."/>
            <person name="Labutti K."/>
            <person name="Lipzen A."/>
            <person name="Lail K."/>
            <person name="Bauer D."/>
            <person name="Ohm R.A."/>
            <person name="Barry K.W."/>
            <person name="Spatafora J."/>
            <person name="Grigoriev I.V."/>
            <person name="Martin F.M."/>
            <person name="Pujade-Renaud V."/>
        </authorList>
    </citation>
    <scope>NUCLEOTIDE SEQUENCE [LARGE SCALE GENOMIC DNA]</scope>
    <source>
        <strain evidence="2 3">Philippines</strain>
    </source>
</reference>
<dbReference type="InterPro" id="IPR010730">
    <property type="entry name" value="HET"/>
</dbReference>
<keyword evidence="3" id="KW-1185">Reference proteome</keyword>
<dbReference type="EMBL" id="KZ678137">
    <property type="protein sequence ID" value="PSN65260.1"/>
    <property type="molecule type" value="Genomic_DNA"/>
</dbReference>